<dbReference type="EMBL" id="BMAO01027552">
    <property type="protein sequence ID" value="GFR18026.1"/>
    <property type="molecule type" value="Genomic_DNA"/>
</dbReference>
<sequence>MTKSSNINKKSIKLKERENVFQSLSVSRMSIHVIYFQMCEVKEHKKLNESQVRAATVLEEMTESSNTSSKILKTKENGKYRWRVGDLRIFYNGKKLVSV</sequence>
<reference evidence="1" key="1">
    <citation type="submission" date="2020-07" db="EMBL/GenBank/DDBJ databases">
        <title>Multicomponent nature underlies the extraordinary mechanical properties of spider dragline silk.</title>
        <authorList>
            <person name="Kono N."/>
            <person name="Nakamura H."/>
            <person name="Mori M."/>
            <person name="Yoshida Y."/>
            <person name="Ohtoshi R."/>
            <person name="Malay A.D."/>
            <person name="Moran D.A.P."/>
            <person name="Tomita M."/>
            <person name="Numata K."/>
            <person name="Arakawa K."/>
        </authorList>
    </citation>
    <scope>NUCLEOTIDE SEQUENCE</scope>
</reference>
<evidence type="ECO:0000313" key="1">
    <source>
        <dbReference type="EMBL" id="GFR18026.1"/>
    </source>
</evidence>
<accession>A0A8X6LPB2</accession>
<gene>
    <name evidence="1" type="ORF">TNCT_641351</name>
</gene>
<dbReference type="InterPro" id="IPR035093">
    <property type="entry name" value="RelE/ParE_toxin_dom_sf"/>
</dbReference>
<dbReference type="Proteomes" id="UP000887116">
    <property type="component" value="Unassembled WGS sequence"/>
</dbReference>
<dbReference type="AlphaFoldDB" id="A0A8X6LPB2"/>
<keyword evidence="2" id="KW-1185">Reference proteome</keyword>
<name>A0A8X6LPB2_TRICU</name>
<evidence type="ECO:0000313" key="2">
    <source>
        <dbReference type="Proteomes" id="UP000887116"/>
    </source>
</evidence>
<comment type="caution">
    <text evidence="1">The sequence shown here is derived from an EMBL/GenBank/DDBJ whole genome shotgun (WGS) entry which is preliminary data.</text>
</comment>
<proteinExistence type="predicted"/>
<protein>
    <submittedName>
        <fullName evidence="1">Uncharacterized protein</fullName>
    </submittedName>
</protein>
<dbReference type="Gene3D" id="3.30.2310.20">
    <property type="entry name" value="RelE-like"/>
    <property type="match status" value="1"/>
</dbReference>
<organism evidence="1 2">
    <name type="scientific">Trichonephila clavata</name>
    <name type="common">Joro spider</name>
    <name type="synonym">Nephila clavata</name>
    <dbReference type="NCBI Taxonomy" id="2740835"/>
    <lineage>
        <taxon>Eukaryota</taxon>
        <taxon>Metazoa</taxon>
        <taxon>Ecdysozoa</taxon>
        <taxon>Arthropoda</taxon>
        <taxon>Chelicerata</taxon>
        <taxon>Arachnida</taxon>
        <taxon>Araneae</taxon>
        <taxon>Araneomorphae</taxon>
        <taxon>Entelegynae</taxon>
        <taxon>Araneoidea</taxon>
        <taxon>Nephilidae</taxon>
        <taxon>Trichonephila</taxon>
    </lineage>
</organism>